<feature type="region of interest" description="Disordered" evidence="1">
    <location>
        <begin position="1"/>
        <end position="21"/>
    </location>
</feature>
<keyword evidence="2" id="KW-0472">Membrane</keyword>
<evidence type="ECO:0000313" key="4">
    <source>
        <dbReference type="EMBL" id="OAB80567.1"/>
    </source>
</evidence>
<evidence type="ECO:0000256" key="1">
    <source>
        <dbReference type="SAM" id="MobiDB-lite"/>
    </source>
</evidence>
<evidence type="ECO:0000259" key="3">
    <source>
        <dbReference type="Pfam" id="PF03544"/>
    </source>
</evidence>
<dbReference type="OrthoDB" id="1522859at2"/>
<accession>A0A167JDK6</accession>
<dbReference type="RefSeq" id="WP_068591262.1">
    <property type="nucleotide sequence ID" value="NZ_LRXL01000026.1"/>
</dbReference>
<dbReference type="Gene3D" id="3.30.1150.10">
    <property type="match status" value="1"/>
</dbReference>
<protein>
    <recommendedName>
        <fullName evidence="3">TonB C-terminal domain-containing protein</fullName>
    </recommendedName>
</protein>
<keyword evidence="5" id="KW-1185">Reference proteome</keyword>
<keyword evidence="2" id="KW-0812">Transmembrane</keyword>
<feature type="domain" description="TonB C-terminal" evidence="3">
    <location>
        <begin position="205"/>
        <end position="265"/>
    </location>
</feature>
<comment type="caution">
    <text evidence="4">The sequence shown here is derived from an EMBL/GenBank/DDBJ whole genome shotgun (WGS) entry which is preliminary data.</text>
</comment>
<dbReference type="InterPro" id="IPR037682">
    <property type="entry name" value="TonB_C"/>
</dbReference>
<dbReference type="EMBL" id="LRXL01000026">
    <property type="protein sequence ID" value="OAB80567.1"/>
    <property type="molecule type" value="Genomic_DNA"/>
</dbReference>
<dbReference type="Pfam" id="PF03544">
    <property type="entry name" value="TonB_C"/>
    <property type="match status" value="1"/>
</dbReference>
<proteinExistence type="predicted"/>
<reference evidence="4 5" key="1">
    <citation type="submission" date="2016-02" db="EMBL/GenBank/DDBJ databases">
        <title>Ulvibacter sp. LPB0005, isolated from Thais luteostoma.</title>
        <authorList>
            <person name="Shin S.-K."/>
            <person name="Yi H."/>
        </authorList>
    </citation>
    <scope>NUCLEOTIDE SEQUENCE [LARGE SCALE GENOMIC DNA]</scope>
    <source>
        <strain evidence="4 5">LPB0005</strain>
    </source>
</reference>
<evidence type="ECO:0000256" key="2">
    <source>
        <dbReference type="SAM" id="Phobius"/>
    </source>
</evidence>
<dbReference type="SUPFAM" id="SSF74653">
    <property type="entry name" value="TolA/TonB C-terminal domain"/>
    <property type="match status" value="1"/>
</dbReference>
<dbReference type="STRING" id="1763537.ULVI_07505"/>
<feature type="transmembrane region" description="Helical" evidence="2">
    <location>
        <begin position="33"/>
        <end position="50"/>
    </location>
</feature>
<name>A0A167JDK6_9FLAO</name>
<organism evidence="4 5">
    <name type="scientific">Cochleicola gelatinilyticus</name>
    <dbReference type="NCBI Taxonomy" id="1763537"/>
    <lineage>
        <taxon>Bacteria</taxon>
        <taxon>Pseudomonadati</taxon>
        <taxon>Bacteroidota</taxon>
        <taxon>Flavobacteriia</taxon>
        <taxon>Flavobacteriales</taxon>
        <taxon>Flavobacteriaceae</taxon>
        <taxon>Cochleicola</taxon>
    </lineage>
</organism>
<keyword evidence="2" id="KW-1133">Transmembrane helix</keyword>
<dbReference type="Proteomes" id="UP000077013">
    <property type="component" value="Unassembled WGS sequence"/>
</dbReference>
<dbReference type="AlphaFoldDB" id="A0A167JDK6"/>
<sequence length="266" mass="29559">MKPSAHESSNHQANVLSPREEKKKTNIVWNSRLFFQIGLIMGLLATFFIMEMDFEIKKRTYTAKEGITIEEPGVVRYTLEKPKPVPVKEKQEIKPKPRKKEVVLSEVIKVDPTNSSETVETDVTTTDQSLVDTDVPVINAPIVPEVSEKPGNIMGVEFAPVFPGCESAATNQEKIACMSSKVSAFISKKFDTEKFSGLDSGTKNITVQFTIDASGYVTDVKAKADNALLQKEATRVVEKLPKMRPGRQGITNVPVLYSIPILFRIE</sequence>
<dbReference type="GO" id="GO:0055085">
    <property type="term" value="P:transmembrane transport"/>
    <property type="evidence" value="ECO:0007669"/>
    <property type="project" value="InterPro"/>
</dbReference>
<evidence type="ECO:0000313" key="5">
    <source>
        <dbReference type="Proteomes" id="UP000077013"/>
    </source>
</evidence>
<gene>
    <name evidence="4" type="ORF">ULVI_07505</name>
</gene>